<feature type="transmembrane region" description="Helical" evidence="1">
    <location>
        <begin position="67"/>
        <end position="87"/>
    </location>
</feature>
<protein>
    <submittedName>
        <fullName evidence="2">Uncharacterized protein</fullName>
    </submittedName>
</protein>
<proteinExistence type="predicted"/>
<keyword evidence="3" id="KW-1185">Reference proteome</keyword>
<keyword evidence="1" id="KW-0472">Membrane</keyword>
<dbReference type="AlphaFoldDB" id="A0A3N4JB27"/>
<evidence type="ECO:0000313" key="2">
    <source>
        <dbReference type="EMBL" id="RPA95479.1"/>
    </source>
</evidence>
<dbReference type="Proteomes" id="UP000276215">
    <property type="component" value="Unassembled WGS sequence"/>
</dbReference>
<gene>
    <name evidence="2" type="ORF">L873DRAFT_1313352</name>
</gene>
<keyword evidence="1" id="KW-0812">Transmembrane</keyword>
<dbReference type="PROSITE" id="PS51257">
    <property type="entry name" value="PROKAR_LIPOPROTEIN"/>
    <property type="match status" value="1"/>
</dbReference>
<dbReference type="EMBL" id="ML120425">
    <property type="protein sequence ID" value="RPA95479.1"/>
    <property type="molecule type" value="Genomic_DNA"/>
</dbReference>
<sequence>MRFVRSAQSVGRFVSWLLSLGFSCYAGALPLIFGLFCLLELVVIIFAIGVFMHGLRIQGFVRVALKFFFTGIVTTRTYMVGVCYYSIGIGNECSGVDSGSIRLLAVS</sequence>
<feature type="transmembrane region" description="Helical" evidence="1">
    <location>
        <begin position="38"/>
        <end position="55"/>
    </location>
</feature>
<organism evidence="2 3">
    <name type="scientific">Choiromyces venosus 120613-1</name>
    <dbReference type="NCBI Taxonomy" id="1336337"/>
    <lineage>
        <taxon>Eukaryota</taxon>
        <taxon>Fungi</taxon>
        <taxon>Dikarya</taxon>
        <taxon>Ascomycota</taxon>
        <taxon>Pezizomycotina</taxon>
        <taxon>Pezizomycetes</taxon>
        <taxon>Pezizales</taxon>
        <taxon>Tuberaceae</taxon>
        <taxon>Choiromyces</taxon>
    </lineage>
</organism>
<accession>A0A3N4JB27</accession>
<reference evidence="2 3" key="1">
    <citation type="journal article" date="2018" name="Nat. Ecol. Evol.">
        <title>Pezizomycetes genomes reveal the molecular basis of ectomycorrhizal truffle lifestyle.</title>
        <authorList>
            <person name="Murat C."/>
            <person name="Payen T."/>
            <person name="Noel B."/>
            <person name="Kuo A."/>
            <person name="Morin E."/>
            <person name="Chen J."/>
            <person name="Kohler A."/>
            <person name="Krizsan K."/>
            <person name="Balestrini R."/>
            <person name="Da Silva C."/>
            <person name="Montanini B."/>
            <person name="Hainaut M."/>
            <person name="Levati E."/>
            <person name="Barry K.W."/>
            <person name="Belfiori B."/>
            <person name="Cichocki N."/>
            <person name="Clum A."/>
            <person name="Dockter R.B."/>
            <person name="Fauchery L."/>
            <person name="Guy J."/>
            <person name="Iotti M."/>
            <person name="Le Tacon F."/>
            <person name="Lindquist E.A."/>
            <person name="Lipzen A."/>
            <person name="Malagnac F."/>
            <person name="Mello A."/>
            <person name="Molinier V."/>
            <person name="Miyauchi S."/>
            <person name="Poulain J."/>
            <person name="Riccioni C."/>
            <person name="Rubini A."/>
            <person name="Sitrit Y."/>
            <person name="Splivallo R."/>
            <person name="Traeger S."/>
            <person name="Wang M."/>
            <person name="Zifcakova L."/>
            <person name="Wipf D."/>
            <person name="Zambonelli A."/>
            <person name="Paolocci F."/>
            <person name="Nowrousian M."/>
            <person name="Ottonello S."/>
            <person name="Baldrian P."/>
            <person name="Spatafora J.W."/>
            <person name="Henrissat B."/>
            <person name="Nagy L.G."/>
            <person name="Aury J.M."/>
            <person name="Wincker P."/>
            <person name="Grigoriev I.V."/>
            <person name="Bonfante P."/>
            <person name="Martin F.M."/>
        </authorList>
    </citation>
    <scope>NUCLEOTIDE SEQUENCE [LARGE SCALE GENOMIC DNA]</scope>
    <source>
        <strain evidence="2 3">120613-1</strain>
    </source>
</reference>
<evidence type="ECO:0000313" key="3">
    <source>
        <dbReference type="Proteomes" id="UP000276215"/>
    </source>
</evidence>
<evidence type="ECO:0000256" key="1">
    <source>
        <dbReference type="SAM" id="Phobius"/>
    </source>
</evidence>
<keyword evidence="1" id="KW-1133">Transmembrane helix</keyword>
<name>A0A3N4JB27_9PEZI</name>